<accession>A0A538TAX1</accession>
<comment type="caution">
    <text evidence="1">The sequence shown here is derived from an EMBL/GenBank/DDBJ whole genome shotgun (WGS) entry which is preliminary data.</text>
</comment>
<protein>
    <submittedName>
        <fullName evidence="1">Uncharacterized protein</fullName>
    </submittedName>
</protein>
<organism evidence="1 2">
    <name type="scientific">Eiseniibacteriota bacterium</name>
    <dbReference type="NCBI Taxonomy" id="2212470"/>
    <lineage>
        <taxon>Bacteria</taxon>
        <taxon>Candidatus Eiseniibacteriota</taxon>
    </lineage>
</organism>
<evidence type="ECO:0000313" key="2">
    <source>
        <dbReference type="Proteomes" id="UP000317716"/>
    </source>
</evidence>
<evidence type="ECO:0000313" key="1">
    <source>
        <dbReference type="EMBL" id="TMQ60766.1"/>
    </source>
</evidence>
<dbReference type="Proteomes" id="UP000317716">
    <property type="component" value="Unassembled WGS sequence"/>
</dbReference>
<sequence>MPKHRDTFTSEEMGALRVLVDHLRRAPKREQELLRGGMRGLGFYISDFEKAENRFVPSDLDRLVHEGRVKIAA</sequence>
<gene>
    <name evidence="1" type="ORF">E6K72_00395</name>
</gene>
<dbReference type="EMBL" id="VBOS01000012">
    <property type="protein sequence ID" value="TMQ60766.1"/>
    <property type="molecule type" value="Genomic_DNA"/>
</dbReference>
<name>A0A538TAX1_UNCEI</name>
<dbReference type="AlphaFoldDB" id="A0A538TAX1"/>
<proteinExistence type="predicted"/>
<reference evidence="1 2" key="1">
    <citation type="journal article" date="2019" name="Nat. Microbiol.">
        <title>Mediterranean grassland soil C-N compound turnover is dependent on rainfall and depth, and is mediated by genomically divergent microorganisms.</title>
        <authorList>
            <person name="Diamond S."/>
            <person name="Andeer P.F."/>
            <person name="Li Z."/>
            <person name="Crits-Christoph A."/>
            <person name="Burstein D."/>
            <person name="Anantharaman K."/>
            <person name="Lane K.R."/>
            <person name="Thomas B.C."/>
            <person name="Pan C."/>
            <person name="Northen T.R."/>
            <person name="Banfield J.F."/>
        </authorList>
    </citation>
    <scope>NUCLEOTIDE SEQUENCE [LARGE SCALE GENOMIC DNA]</scope>
    <source>
        <strain evidence="1">WS_2</strain>
    </source>
</reference>